<keyword evidence="2" id="KW-0472">Membrane</keyword>
<gene>
    <name evidence="3" type="ORF">B0J11DRAFT_570848</name>
</gene>
<feature type="compositionally biased region" description="Pro residues" evidence="1">
    <location>
        <begin position="32"/>
        <end position="41"/>
    </location>
</feature>
<feature type="region of interest" description="Disordered" evidence="1">
    <location>
        <begin position="1"/>
        <end position="41"/>
    </location>
</feature>
<evidence type="ECO:0000256" key="2">
    <source>
        <dbReference type="SAM" id="Phobius"/>
    </source>
</evidence>
<feature type="compositionally biased region" description="Basic and acidic residues" evidence="1">
    <location>
        <begin position="1"/>
        <end position="12"/>
    </location>
</feature>
<proteinExistence type="predicted"/>
<evidence type="ECO:0000313" key="4">
    <source>
        <dbReference type="Proteomes" id="UP000700596"/>
    </source>
</evidence>
<organism evidence="3 4">
    <name type="scientific">Dendryphion nanum</name>
    <dbReference type="NCBI Taxonomy" id="256645"/>
    <lineage>
        <taxon>Eukaryota</taxon>
        <taxon>Fungi</taxon>
        <taxon>Dikarya</taxon>
        <taxon>Ascomycota</taxon>
        <taxon>Pezizomycotina</taxon>
        <taxon>Dothideomycetes</taxon>
        <taxon>Pleosporomycetidae</taxon>
        <taxon>Pleosporales</taxon>
        <taxon>Torulaceae</taxon>
        <taxon>Dendryphion</taxon>
    </lineage>
</organism>
<feature type="transmembrane region" description="Helical" evidence="2">
    <location>
        <begin position="57"/>
        <end position="78"/>
    </location>
</feature>
<dbReference type="EMBL" id="JAGMWT010000013">
    <property type="protein sequence ID" value="KAH7117604.1"/>
    <property type="molecule type" value="Genomic_DNA"/>
</dbReference>
<comment type="caution">
    <text evidence="3">The sequence shown here is derived from an EMBL/GenBank/DDBJ whole genome shotgun (WGS) entry which is preliminary data.</text>
</comment>
<evidence type="ECO:0000256" key="1">
    <source>
        <dbReference type="SAM" id="MobiDB-lite"/>
    </source>
</evidence>
<keyword evidence="2" id="KW-0812">Transmembrane</keyword>
<dbReference type="OrthoDB" id="3798501at2759"/>
<accession>A0A9P9IF88</accession>
<reference evidence="3" key="1">
    <citation type="journal article" date="2021" name="Nat. Commun.">
        <title>Genetic determinants of endophytism in the Arabidopsis root mycobiome.</title>
        <authorList>
            <person name="Mesny F."/>
            <person name="Miyauchi S."/>
            <person name="Thiergart T."/>
            <person name="Pickel B."/>
            <person name="Atanasova L."/>
            <person name="Karlsson M."/>
            <person name="Huettel B."/>
            <person name="Barry K.W."/>
            <person name="Haridas S."/>
            <person name="Chen C."/>
            <person name="Bauer D."/>
            <person name="Andreopoulos W."/>
            <person name="Pangilinan J."/>
            <person name="LaButti K."/>
            <person name="Riley R."/>
            <person name="Lipzen A."/>
            <person name="Clum A."/>
            <person name="Drula E."/>
            <person name="Henrissat B."/>
            <person name="Kohler A."/>
            <person name="Grigoriev I.V."/>
            <person name="Martin F.M."/>
            <person name="Hacquard S."/>
        </authorList>
    </citation>
    <scope>NUCLEOTIDE SEQUENCE</scope>
    <source>
        <strain evidence="3">MPI-CAGE-CH-0243</strain>
    </source>
</reference>
<keyword evidence="2" id="KW-1133">Transmembrane helix</keyword>
<protein>
    <submittedName>
        <fullName evidence="3">Uncharacterized protein</fullName>
    </submittedName>
</protein>
<name>A0A9P9IF88_9PLEO</name>
<dbReference type="AlphaFoldDB" id="A0A9P9IF88"/>
<dbReference type="Proteomes" id="UP000700596">
    <property type="component" value="Unassembled WGS sequence"/>
</dbReference>
<keyword evidence="4" id="KW-1185">Reference proteome</keyword>
<evidence type="ECO:0000313" key="3">
    <source>
        <dbReference type="EMBL" id="KAH7117604.1"/>
    </source>
</evidence>
<sequence>MTMKQQHDENTKSKPLPCIPEPPDVSQVADKPLPPRPLPPLPAPPINAEGLDIMRTILIYTALGIWFIAIIVLLPVITEKDAMPGLNRLLRPWVKPFLDALGAQPRIRDEI</sequence>